<dbReference type="SUPFAM" id="SSF143602">
    <property type="entry name" value="STIV B116-like"/>
    <property type="match status" value="1"/>
</dbReference>
<gene>
    <name evidence="1" type="ORF">JRV97_11330</name>
</gene>
<proteinExistence type="predicted"/>
<name>A0ABY8PQN9_9BACT</name>
<keyword evidence="2" id="KW-1185">Reference proteome</keyword>
<dbReference type="InterPro" id="IPR037236">
    <property type="entry name" value="STIV_B116-like_sf"/>
</dbReference>
<dbReference type="RefSeq" id="WP_280998985.1">
    <property type="nucleotide sequence ID" value="NZ_CP069362.1"/>
</dbReference>
<reference evidence="1 2" key="1">
    <citation type="submission" date="2021-02" db="EMBL/GenBank/DDBJ databases">
        <title>Characterization of Marinitoga sp. nov. str. BP5-C20A.</title>
        <authorList>
            <person name="Erauso G."/>
            <person name="Postec A."/>
        </authorList>
    </citation>
    <scope>NUCLEOTIDE SEQUENCE [LARGE SCALE GENOMIC DNA]</scope>
    <source>
        <strain evidence="1 2">BP5-C20A</strain>
    </source>
</reference>
<dbReference type="Proteomes" id="UP001232493">
    <property type="component" value="Chromosome"/>
</dbReference>
<sequence>MAKYISDKVDLDLILVKPVEDLRVERISLEELKHGIKEGFESHIGCEEKAKEISELLGTEVKVNENPYKLNKEDTLYVISGENYYRLKYIY</sequence>
<evidence type="ECO:0000313" key="2">
    <source>
        <dbReference type="Proteomes" id="UP001232493"/>
    </source>
</evidence>
<dbReference type="Gene3D" id="3.40.50.11170">
    <property type="entry name" value="Uncharacterised protein PF08960, DUF1874"/>
    <property type="match status" value="1"/>
</dbReference>
<dbReference type="EMBL" id="CP069362">
    <property type="protein sequence ID" value="WGS64930.1"/>
    <property type="molecule type" value="Genomic_DNA"/>
</dbReference>
<dbReference type="Pfam" id="PF08960">
    <property type="entry name" value="STIV_B116-like"/>
    <property type="match status" value="1"/>
</dbReference>
<organism evidence="1 2">
    <name type="scientific">Marinitoga aeolica</name>
    <dbReference type="NCBI Taxonomy" id="2809031"/>
    <lineage>
        <taxon>Bacteria</taxon>
        <taxon>Thermotogati</taxon>
        <taxon>Thermotogota</taxon>
        <taxon>Thermotogae</taxon>
        <taxon>Petrotogales</taxon>
        <taxon>Petrotogaceae</taxon>
        <taxon>Marinitoga</taxon>
    </lineage>
</organism>
<protein>
    <submittedName>
        <fullName evidence="1">DUF1874 domain-containing protein</fullName>
    </submittedName>
</protein>
<evidence type="ECO:0000313" key="1">
    <source>
        <dbReference type="EMBL" id="WGS64930.1"/>
    </source>
</evidence>
<accession>A0ABY8PQN9</accession>
<dbReference type="InterPro" id="IPR015055">
    <property type="entry name" value="STIV_B116-like"/>
</dbReference>